<accession>A0A964RT59</accession>
<evidence type="ECO:0000313" key="4">
    <source>
        <dbReference type="Proteomes" id="UP000656077"/>
    </source>
</evidence>
<dbReference type="InterPro" id="IPR001296">
    <property type="entry name" value="Glyco_trans_1"/>
</dbReference>
<keyword evidence="1" id="KW-0808">Transferase</keyword>
<evidence type="ECO:0000313" key="3">
    <source>
        <dbReference type="EMBL" id="MVX67188.1"/>
    </source>
</evidence>
<dbReference type="FunFam" id="3.40.50.2000:FF:000119">
    <property type="entry name" value="Glycosyl transferase group 1"/>
    <property type="match status" value="1"/>
</dbReference>
<name>A0A964RT59_9CLOT</name>
<dbReference type="PANTHER" id="PTHR46401:SF2">
    <property type="entry name" value="GLYCOSYLTRANSFERASE WBBK-RELATED"/>
    <property type="match status" value="1"/>
</dbReference>
<dbReference type="Proteomes" id="UP000656077">
    <property type="component" value="Unassembled WGS sequence"/>
</dbReference>
<evidence type="ECO:0000259" key="2">
    <source>
        <dbReference type="Pfam" id="PF00534"/>
    </source>
</evidence>
<dbReference type="GO" id="GO:0016757">
    <property type="term" value="F:glycosyltransferase activity"/>
    <property type="evidence" value="ECO:0007669"/>
    <property type="project" value="InterPro"/>
</dbReference>
<organism evidence="3 4">
    <name type="scientific">Clostridium chromiireducens</name>
    <dbReference type="NCBI Taxonomy" id="225345"/>
    <lineage>
        <taxon>Bacteria</taxon>
        <taxon>Bacillati</taxon>
        <taxon>Bacillota</taxon>
        <taxon>Clostridia</taxon>
        <taxon>Eubacteriales</taxon>
        <taxon>Clostridiaceae</taxon>
        <taxon>Clostridium</taxon>
    </lineage>
</organism>
<sequence length="380" mass="42796">MKIAIDARSATLHHGTGIGTYTNNLISEILSLDSKDYYTLFCTGEFNSAFNKENTNVVYSSGRHGGFYEKCYIPSQLNRFHADLYHIPQNGIGLDFDTKTPTIVTIHDLIPYIMPETVGKGYLERFLRDMPNIISNSSGILTVSEYSKKDILKFFSFYPEEKIFVTPLAANSNFKPLDKNSCKLYVDHTFGVKEPYILYIGGFSLRKNVLGIIRAFSKVYKDLDKPYKLLLGGPLKDEGEKLLTFVKNNNLEDKIVFCGYLEDDILPILYSGCDAFIYPSLYEGFGLPPLEAMSCKVPVITSTLTSIPEVTGDTAILINPHNINELEKALVTLLNDEQLKADLSERGYLRSLEFTWRKTAKKTLDAYNKLLSNTQLNGVT</sequence>
<proteinExistence type="predicted"/>
<dbReference type="RefSeq" id="WP_160361622.1">
    <property type="nucleotide sequence ID" value="NZ_WSRQ01000102.1"/>
</dbReference>
<dbReference type="GO" id="GO:0009103">
    <property type="term" value="P:lipopolysaccharide biosynthetic process"/>
    <property type="evidence" value="ECO:0007669"/>
    <property type="project" value="TreeGrafter"/>
</dbReference>
<dbReference type="AlphaFoldDB" id="A0A964RT59"/>
<dbReference type="CDD" id="cd03809">
    <property type="entry name" value="GT4_MtfB-like"/>
    <property type="match status" value="1"/>
</dbReference>
<dbReference type="EMBL" id="WSRQ01000102">
    <property type="protein sequence ID" value="MVX67188.1"/>
    <property type="molecule type" value="Genomic_DNA"/>
</dbReference>
<dbReference type="Gene3D" id="3.40.50.2000">
    <property type="entry name" value="Glycogen Phosphorylase B"/>
    <property type="match status" value="2"/>
</dbReference>
<gene>
    <name evidence="3" type="ORF">GKZ28_26460</name>
</gene>
<evidence type="ECO:0000256" key="1">
    <source>
        <dbReference type="ARBA" id="ARBA00022679"/>
    </source>
</evidence>
<dbReference type="SUPFAM" id="SSF53756">
    <property type="entry name" value="UDP-Glycosyltransferase/glycogen phosphorylase"/>
    <property type="match status" value="1"/>
</dbReference>
<feature type="domain" description="Glycosyl transferase family 1" evidence="2">
    <location>
        <begin position="190"/>
        <end position="348"/>
    </location>
</feature>
<dbReference type="Pfam" id="PF00534">
    <property type="entry name" value="Glycos_transf_1"/>
    <property type="match status" value="1"/>
</dbReference>
<dbReference type="PANTHER" id="PTHR46401">
    <property type="entry name" value="GLYCOSYLTRANSFERASE WBBK-RELATED"/>
    <property type="match status" value="1"/>
</dbReference>
<comment type="caution">
    <text evidence="3">The sequence shown here is derived from an EMBL/GenBank/DDBJ whole genome shotgun (WGS) entry which is preliminary data.</text>
</comment>
<reference evidence="3" key="1">
    <citation type="submission" date="2019-12" db="EMBL/GenBank/DDBJ databases">
        <title>Microbes associate with the intestines of laboratory mice.</title>
        <authorList>
            <person name="Navarre W."/>
            <person name="Wong E."/>
        </authorList>
    </citation>
    <scope>NUCLEOTIDE SEQUENCE</scope>
    <source>
        <strain evidence="3">NM79_F5</strain>
    </source>
</reference>
<protein>
    <submittedName>
        <fullName evidence="3">Glycosyltransferase</fullName>
    </submittedName>
</protein>